<dbReference type="InterPro" id="IPR028098">
    <property type="entry name" value="Glyco_trans_4-like_N"/>
</dbReference>
<feature type="domain" description="Glycosyltransferase subfamily 4-like N-terminal" evidence="1">
    <location>
        <begin position="30"/>
        <end position="202"/>
    </location>
</feature>
<organism evidence="2 3">
    <name type="scientific">Guptibacillus hwajinpoensis</name>
    <dbReference type="NCBI Taxonomy" id="208199"/>
    <lineage>
        <taxon>Bacteria</taxon>
        <taxon>Bacillati</taxon>
        <taxon>Bacillota</taxon>
        <taxon>Bacilli</taxon>
        <taxon>Bacillales</taxon>
        <taxon>Guptibacillaceae</taxon>
        <taxon>Guptibacillus</taxon>
    </lineage>
</organism>
<dbReference type="OrthoDB" id="179766at2"/>
<reference evidence="2" key="1">
    <citation type="submission" date="2015-06" db="EMBL/GenBank/DDBJ databases">
        <authorList>
            <person name="Liu B."/>
            <person name="Wang J."/>
            <person name="Zhu Y."/>
            <person name="Liu G."/>
            <person name="Chen Q."/>
            <person name="Zheng C."/>
            <person name="Che J."/>
            <person name="Ge C."/>
            <person name="Shi H."/>
            <person name="Pan Z."/>
            <person name="Liu X."/>
        </authorList>
    </citation>
    <scope>NUCLEOTIDE SEQUENCE [LARGE SCALE GENOMIC DNA]</scope>
    <source>
        <strain evidence="2">DSM 16346</strain>
    </source>
</reference>
<dbReference type="Pfam" id="PF13692">
    <property type="entry name" value="Glyco_trans_1_4"/>
    <property type="match status" value="1"/>
</dbReference>
<dbReference type="CDD" id="cd03801">
    <property type="entry name" value="GT4_PimA-like"/>
    <property type="match status" value="1"/>
</dbReference>
<name>A0A0J6CUJ6_9BACL</name>
<dbReference type="Proteomes" id="UP000035996">
    <property type="component" value="Unassembled WGS sequence"/>
</dbReference>
<dbReference type="STRING" id="157733.AB986_12395"/>
<evidence type="ECO:0000313" key="2">
    <source>
        <dbReference type="EMBL" id="KMM36735.1"/>
    </source>
</evidence>
<dbReference type="SUPFAM" id="SSF53756">
    <property type="entry name" value="UDP-Glycosyltransferase/glycogen phosphorylase"/>
    <property type="match status" value="1"/>
</dbReference>
<protein>
    <recommendedName>
        <fullName evidence="1">Glycosyltransferase subfamily 4-like N-terminal domain-containing protein</fullName>
    </recommendedName>
</protein>
<dbReference type="Pfam" id="PF13439">
    <property type="entry name" value="Glyco_transf_4"/>
    <property type="match status" value="1"/>
</dbReference>
<gene>
    <name evidence="2" type="ORF">AB986_12395</name>
</gene>
<dbReference type="AlphaFoldDB" id="A0A0J6CUJ6"/>
<keyword evidence="3" id="KW-1185">Reference proteome</keyword>
<evidence type="ECO:0000313" key="3">
    <source>
        <dbReference type="Proteomes" id="UP000035996"/>
    </source>
</evidence>
<dbReference type="PANTHER" id="PTHR12526">
    <property type="entry name" value="GLYCOSYLTRANSFERASE"/>
    <property type="match status" value="1"/>
</dbReference>
<comment type="caution">
    <text evidence="2">The sequence shown here is derived from an EMBL/GenBank/DDBJ whole genome shotgun (WGS) entry which is preliminary data.</text>
</comment>
<dbReference type="Gene3D" id="3.40.50.2000">
    <property type="entry name" value="Glycogen Phosphorylase B"/>
    <property type="match status" value="2"/>
</dbReference>
<dbReference type="RefSeq" id="WP_048311446.1">
    <property type="nucleotide sequence ID" value="NZ_CP119526.1"/>
</dbReference>
<evidence type="ECO:0000259" key="1">
    <source>
        <dbReference type="Pfam" id="PF13439"/>
    </source>
</evidence>
<dbReference type="EMBL" id="LELK01000004">
    <property type="protein sequence ID" value="KMM36735.1"/>
    <property type="molecule type" value="Genomic_DNA"/>
</dbReference>
<accession>A0A0J6CUJ6</accession>
<sequence>MKVLFLNGDHPWEGRDGYYKLTRQVLTMLSEEHEVHLLALAGSELIRDSKKENLASMNVLFKSKKNKKVSQIRSIISKDSMVTWQFKHRDLVEVVNDRIAKIQPDVIILNHMRSAWLAPHIKSYARLVYIAHNAEAHAIGSISKNESGVMKQITKLESSKLTRLESDILNAVDTCVALTEEDRDRLKQLSSKPEFKVIPPPIKLPAIKSEILKPNLLLIGSYKWYPKRKNALWLANEVMPLVRETFPHLSLKFVGESASQLEEELGKLSNIEYHSDVPEIEPYLTAGDIFLVPERQEGGIKIKTLEAASYGLPIISTRAGMEGSTLVNGKNILQANTAQEFATQISYMLLNPEETREMASGAQETIAKTFNADKVKSQYEELLLSERVLDVVR</sequence>
<proteinExistence type="predicted"/>